<evidence type="ECO:0000259" key="2">
    <source>
        <dbReference type="Pfam" id="PF02311"/>
    </source>
</evidence>
<dbReference type="AlphaFoldDB" id="A0A537K400"/>
<proteinExistence type="predicted"/>
<dbReference type="GO" id="GO:0003677">
    <property type="term" value="F:DNA binding"/>
    <property type="evidence" value="ECO:0007669"/>
    <property type="project" value="UniProtKB-KW"/>
</dbReference>
<dbReference type="EMBL" id="VBAK01000112">
    <property type="protein sequence ID" value="TMI90464.1"/>
    <property type="molecule type" value="Genomic_DNA"/>
</dbReference>
<feature type="domain" description="AraC-type arabinose-binding/dimerisation" evidence="2">
    <location>
        <begin position="268"/>
        <end position="346"/>
    </location>
</feature>
<dbReference type="PANTHER" id="PTHR41517">
    <property type="entry name" value="1,2-DIOXYGENASE PROTEIN-RELATED"/>
    <property type="match status" value="1"/>
</dbReference>
<dbReference type="Proteomes" id="UP000318509">
    <property type="component" value="Unassembled WGS sequence"/>
</dbReference>
<sequence length="366" mass="40587">MSESSVRFVDRSGAGAPELTRWSPLVIPKEQIEDQVKRLAGAPAPANGRRSALFVHPESKEPGLGLAPGIRVALDVLLPGERTQPIRHNSAQVNFCIQGAGHSVVAGKTIRFTQYDVWIHPSLATYSHFNDTREIQVRLTYSNAPLLEKMMIHYVEDTPPAEEAATEREAEAGSAAASPFPDLIRLDDDGTTLMSYERLINPEAVEQRPLHWPWARVKAELDKLAVLGKGYIGRRLYLLYNPATGRTNGTTNNFFAAITIRPPSINDKPHRHSSAAINYFFGGTGKSIVDGKTYYWKAGDLMLTAPGWAIHNHSSNNEPVYELTIQDQPLNLAMDSLLWQEDLRHPPRLLGSHKGFSTNRRVAAKS</sequence>
<dbReference type="InterPro" id="IPR011051">
    <property type="entry name" value="RmlC_Cupin_sf"/>
</dbReference>
<organism evidence="3 4">
    <name type="scientific">Candidatus Segetimicrobium genomatis</name>
    <dbReference type="NCBI Taxonomy" id="2569760"/>
    <lineage>
        <taxon>Bacteria</taxon>
        <taxon>Bacillati</taxon>
        <taxon>Candidatus Sysuimicrobiota</taxon>
        <taxon>Candidatus Sysuimicrobiia</taxon>
        <taxon>Candidatus Sysuimicrobiales</taxon>
        <taxon>Candidatus Segetimicrobiaceae</taxon>
        <taxon>Candidatus Segetimicrobium</taxon>
    </lineage>
</organism>
<comment type="caution">
    <text evidence="3">The sequence shown here is derived from an EMBL/GenBank/DDBJ whole genome shotgun (WGS) entry which is preliminary data.</text>
</comment>
<evidence type="ECO:0000313" key="3">
    <source>
        <dbReference type="EMBL" id="TMI90464.1"/>
    </source>
</evidence>
<dbReference type="SUPFAM" id="SSF51182">
    <property type="entry name" value="RmlC-like cupins"/>
    <property type="match status" value="1"/>
</dbReference>
<reference evidence="3 4" key="1">
    <citation type="journal article" date="2019" name="Nat. Microbiol.">
        <title>Mediterranean grassland soil C-N compound turnover is dependent on rainfall and depth, and is mediated by genomically divergent microorganisms.</title>
        <authorList>
            <person name="Diamond S."/>
            <person name="Andeer P.F."/>
            <person name="Li Z."/>
            <person name="Crits-Christoph A."/>
            <person name="Burstein D."/>
            <person name="Anantharaman K."/>
            <person name="Lane K.R."/>
            <person name="Thomas B.C."/>
            <person name="Pan C."/>
            <person name="Northen T.R."/>
            <person name="Banfield J.F."/>
        </authorList>
    </citation>
    <scope>NUCLEOTIDE SEQUENCE [LARGE SCALE GENOMIC DNA]</scope>
    <source>
        <strain evidence="3">NP_3</strain>
    </source>
</reference>
<keyword evidence="3" id="KW-0560">Oxidoreductase</keyword>
<dbReference type="InterPro" id="IPR047183">
    <property type="entry name" value="GDO-like"/>
</dbReference>
<evidence type="ECO:0000313" key="4">
    <source>
        <dbReference type="Proteomes" id="UP000318509"/>
    </source>
</evidence>
<name>A0A537K400_9BACT</name>
<keyword evidence="1" id="KW-0238">DNA-binding</keyword>
<gene>
    <name evidence="3" type="ORF">E6H00_06705</name>
</gene>
<dbReference type="InterPro" id="IPR014710">
    <property type="entry name" value="RmlC-like_jellyroll"/>
</dbReference>
<dbReference type="Pfam" id="PF02311">
    <property type="entry name" value="AraC_binding"/>
    <property type="match status" value="1"/>
</dbReference>
<accession>A0A537K400</accession>
<dbReference type="Gene3D" id="2.60.120.10">
    <property type="entry name" value="Jelly Rolls"/>
    <property type="match status" value="2"/>
</dbReference>
<dbReference type="GO" id="GO:0051213">
    <property type="term" value="F:dioxygenase activity"/>
    <property type="evidence" value="ECO:0007669"/>
    <property type="project" value="UniProtKB-KW"/>
</dbReference>
<dbReference type="GO" id="GO:0006355">
    <property type="term" value="P:regulation of DNA-templated transcription"/>
    <property type="evidence" value="ECO:0007669"/>
    <property type="project" value="InterPro"/>
</dbReference>
<protein>
    <submittedName>
        <fullName evidence="3">Gentisate 1,2-dioxygenase</fullName>
    </submittedName>
</protein>
<evidence type="ECO:0000256" key="1">
    <source>
        <dbReference type="ARBA" id="ARBA00023125"/>
    </source>
</evidence>
<keyword evidence="3" id="KW-0223">Dioxygenase</keyword>
<dbReference type="PANTHER" id="PTHR41517:SF1">
    <property type="entry name" value="CUPIN"/>
    <property type="match status" value="1"/>
</dbReference>
<dbReference type="InterPro" id="IPR003313">
    <property type="entry name" value="AraC-bd"/>
</dbReference>